<organism evidence="2 3">
    <name type="scientific">Arachnia propionica</name>
    <dbReference type="NCBI Taxonomy" id="1750"/>
    <lineage>
        <taxon>Bacteria</taxon>
        <taxon>Bacillati</taxon>
        <taxon>Actinomycetota</taxon>
        <taxon>Actinomycetes</taxon>
        <taxon>Propionibacteriales</taxon>
        <taxon>Propionibacteriaceae</taxon>
        <taxon>Arachnia</taxon>
    </lineage>
</organism>
<dbReference type="RefSeq" id="WP_124844996.1">
    <property type="nucleotide sequence ID" value="NZ_JAUNKP010000027.1"/>
</dbReference>
<dbReference type="AlphaFoldDB" id="A0A3P1T708"/>
<gene>
    <name evidence="2" type="ORF">EII34_09905</name>
</gene>
<dbReference type="EMBL" id="RQZG01000010">
    <property type="protein sequence ID" value="RRD04606.1"/>
    <property type="molecule type" value="Genomic_DNA"/>
</dbReference>
<feature type="region of interest" description="Disordered" evidence="1">
    <location>
        <begin position="26"/>
        <end position="47"/>
    </location>
</feature>
<evidence type="ECO:0000256" key="1">
    <source>
        <dbReference type="SAM" id="MobiDB-lite"/>
    </source>
</evidence>
<reference evidence="2 3" key="1">
    <citation type="submission" date="2018-11" db="EMBL/GenBank/DDBJ databases">
        <title>Genomes From Bacteria Associated with the Canine Oral Cavity: a Test Case for Automated Genome-Based Taxonomic Assignment.</title>
        <authorList>
            <person name="Coil D.A."/>
            <person name="Jospin G."/>
            <person name="Darling A.E."/>
            <person name="Wallis C."/>
            <person name="Davis I.J."/>
            <person name="Harris S."/>
            <person name="Eisen J.A."/>
            <person name="Holcombe L.J."/>
            <person name="O'Flynn C."/>
        </authorList>
    </citation>
    <scope>NUCLEOTIDE SEQUENCE [LARGE SCALE GENOMIC DNA]</scope>
    <source>
        <strain evidence="2 3">OH887_COT-365</strain>
    </source>
</reference>
<dbReference type="PROSITE" id="PS51318">
    <property type="entry name" value="TAT"/>
    <property type="match status" value="1"/>
</dbReference>
<evidence type="ECO:0000313" key="3">
    <source>
        <dbReference type="Proteomes" id="UP000280819"/>
    </source>
</evidence>
<proteinExistence type="predicted"/>
<sequence>MFPPSTPITRRTVLTATGGLGLATLTGCGPSSPTPGDDASAMNATQWPTHVPPPVVEGGRASALPGVPTLHTTPLTTLTQAAATPPGDGGELTTFQILWGTPPQDDAQNQWLQELNTRLNVTYRATLAPGGSYNDRFATLLASGDLPDLMFVQDTTPQGLQGVTDGALNDLTDLLAGDNILAWPHLAHIRTETWQRSSKHGRILGIPNEDPVLTRFPAVRSDALTAIGATDLGTTAEEFRERFIEMGRLGVLHGKQFHPMLDLSAMTEIVEWMFGIGPEWQLDDGGRLRSKYQHPRYVEVVEYLRRFWDGGTVHPDPTASNRTETLDNGQIGFNRDSYNAFFLDSQLRKLRESTPGADLTFFVPPAAKDADLTVVSTEGWWGIVGISSRITDQARIRQLLDILNWFRSPYGTTEYRFINDGIEGVHHTVAADGTVTRTRDTTAQADHAALSWLGVSPVNNTYLIPPDLADKADNFFTCVETLAKDPVSSPVLGLVSETASRSSGTRGSVRDDYLVGMLYGRRPVTDYPDFVAAWLKAGGQEALDDYQARHDARQAVTPPSPSPTK</sequence>
<name>A0A3P1T708_9ACTN</name>
<evidence type="ECO:0000313" key="2">
    <source>
        <dbReference type="EMBL" id="RRD04606.1"/>
    </source>
</evidence>
<protein>
    <submittedName>
        <fullName evidence="2">Uncharacterized protein</fullName>
    </submittedName>
</protein>
<dbReference type="Proteomes" id="UP000280819">
    <property type="component" value="Unassembled WGS sequence"/>
</dbReference>
<dbReference type="SUPFAM" id="SSF53850">
    <property type="entry name" value="Periplasmic binding protein-like II"/>
    <property type="match status" value="1"/>
</dbReference>
<dbReference type="InterPro" id="IPR006311">
    <property type="entry name" value="TAT_signal"/>
</dbReference>
<comment type="caution">
    <text evidence="2">The sequence shown here is derived from an EMBL/GenBank/DDBJ whole genome shotgun (WGS) entry which is preliminary data.</text>
</comment>
<dbReference type="Gene3D" id="3.40.190.10">
    <property type="entry name" value="Periplasmic binding protein-like II"/>
    <property type="match status" value="2"/>
</dbReference>
<accession>A0A3P1T708</accession>
<dbReference type="OrthoDB" id="3714110at2"/>